<dbReference type="Gene3D" id="3.60.40.10">
    <property type="entry name" value="PPM-type phosphatase domain"/>
    <property type="match status" value="1"/>
</dbReference>
<dbReference type="SMART" id="SM00331">
    <property type="entry name" value="PP2C_SIG"/>
    <property type="match status" value="1"/>
</dbReference>
<dbReference type="SMART" id="SM00332">
    <property type="entry name" value="PP2Cc"/>
    <property type="match status" value="1"/>
</dbReference>
<dbReference type="InterPro" id="IPR036457">
    <property type="entry name" value="PPM-type-like_dom_sf"/>
</dbReference>
<sequence length="260" mass="27719">MIFDIGVSAIQGGRDYQEDSFVITDPYASNTDFSKLNNIMLLVADGVGGETAGSLASQIAGHSSAKYIQSCFDQTVSEQTLGLMLHGVGAAVNHELNKAIKLNPDTNGMATTLILCLVLKHQMRWVSIGDSHLYLIRESVLHKLNADHSMAAIFAMNVIDGSMSEADAASHPDRNGLLSYLDGGEIRIIDSPNEAVDLQEGDSIILASDGLDTLTSNEIVSVLTLEKNAQDSAQALTDCVTQAGVEGQDNTTVIVMTIKH</sequence>
<dbReference type="Pfam" id="PF13672">
    <property type="entry name" value="PP2C_2"/>
    <property type="match status" value="1"/>
</dbReference>
<dbReference type="SUPFAM" id="SSF81606">
    <property type="entry name" value="PP2C-like"/>
    <property type="match status" value="1"/>
</dbReference>
<dbReference type="EMBL" id="UOFL01000086">
    <property type="protein sequence ID" value="VAW75544.1"/>
    <property type="molecule type" value="Genomic_DNA"/>
</dbReference>
<proteinExistence type="predicted"/>
<feature type="domain" description="PPM-type phosphatase" evidence="1">
    <location>
        <begin position="4"/>
        <end position="258"/>
    </location>
</feature>
<dbReference type="InterPro" id="IPR001932">
    <property type="entry name" value="PPM-type_phosphatase-like_dom"/>
</dbReference>
<name>A0A3B0Z2L6_9ZZZZ</name>
<accession>A0A3B0Z2L6</accession>
<dbReference type="AlphaFoldDB" id="A0A3B0Z2L6"/>
<evidence type="ECO:0000313" key="2">
    <source>
        <dbReference type="EMBL" id="VAW75544.1"/>
    </source>
</evidence>
<dbReference type="CDD" id="cd00143">
    <property type="entry name" value="PP2Cc"/>
    <property type="match status" value="1"/>
</dbReference>
<protein>
    <recommendedName>
        <fullName evidence="1">PPM-type phosphatase domain-containing protein</fullName>
    </recommendedName>
</protein>
<reference evidence="2" key="1">
    <citation type="submission" date="2018-06" db="EMBL/GenBank/DDBJ databases">
        <authorList>
            <person name="Zhirakovskaya E."/>
        </authorList>
    </citation>
    <scope>NUCLEOTIDE SEQUENCE</scope>
</reference>
<gene>
    <name evidence="2" type="ORF">MNBD_GAMMA12-2754</name>
</gene>
<dbReference type="PROSITE" id="PS51746">
    <property type="entry name" value="PPM_2"/>
    <property type="match status" value="1"/>
</dbReference>
<organism evidence="2">
    <name type="scientific">hydrothermal vent metagenome</name>
    <dbReference type="NCBI Taxonomy" id="652676"/>
    <lineage>
        <taxon>unclassified sequences</taxon>
        <taxon>metagenomes</taxon>
        <taxon>ecological metagenomes</taxon>
    </lineage>
</organism>
<evidence type="ECO:0000259" key="1">
    <source>
        <dbReference type="PROSITE" id="PS51746"/>
    </source>
</evidence>